<sequence length="44" mass="5365">MQLNVAKLRTIYKSAKKSYIYNQIKKDVFFEMENTPFLQINFNF</sequence>
<proteinExistence type="predicted"/>
<dbReference type="AlphaFoldDB" id="A0A0B7HKG6"/>
<gene>
    <name evidence="1" type="ORF">CCYN2B_80008</name>
</gene>
<accession>A0A0B7HKG6</accession>
<reference evidence="2" key="1">
    <citation type="submission" date="2015-01" db="EMBL/GenBank/DDBJ databases">
        <authorList>
            <person name="MANFREDI Pablo"/>
        </authorList>
    </citation>
    <scope>NUCLEOTIDE SEQUENCE [LARGE SCALE GENOMIC DNA]</scope>
    <source>
        <strain evidence="2">Ccyn2B</strain>
    </source>
</reference>
<name>A0A0B7HKG6_9FLAO</name>
<dbReference type="EMBL" id="CDOD01000066">
    <property type="protein sequence ID" value="CEN39735.1"/>
    <property type="molecule type" value="Genomic_DNA"/>
</dbReference>
<keyword evidence="2" id="KW-1185">Reference proteome</keyword>
<dbReference type="Proteomes" id="UP000038055">
    <property type="component" value="Unassembled WGS sequence"/>
</dbReference>
<evidence type="ECO:0000313" key="2">
    <source>
        <dbReference type="Proteomes" id="UP000038055"/>
    </source>
</evidence>
<evidence type="ECO:0000313" key="1">
    <source>
        <dbReference type="EMBL" id="CEN39735.1"/>
    </source>
</evidence>
<protein>
    <submittedName>
        <fullName evidence="1">Uncharacterized protein</fullName>
    </submittedName>
</protein>
<organism evidence="1 2">
    <name type="scientific">Capnocytophaga cynodegmi</name>
    <dbReference type="NCBI Taxonomy" id="28189"/>
    <lineage>
        <taxon>Bacteria</taxon>
        <taxon>Pseudomonadati</taxon>
        <taxon>Bacteroidota</taxon>
        <taxon>Flavobacteriia</taxon>
        <taxon>Flavobacteriales</taxon>
        <taxon>Flavobacteriaceae</taxon>
        <taxon>Capnocytophaga</taxon>
    </lineage>
</organism>